<dbReference type="OrthoDB" id="291792at2759"/>
<keyword evidence="1" id="KW-0812">Transmembrane</keyword>
<evidence type="ECO:0008006" key="4">
    <source>
        <dbReference type="Google" id="ProtNLM"/>
    </source>
</evidence>
<organism evidence="2 3">
    <name type="scientific">Verruconis gallopava</name>
    <dbReference type="NCBI Taxonomy" id="253628"/>
    <lineage>
        <taxon>Eukaryota</taxon>
        <taxon>Fungi</taxon>
        <taxon>Dikarya</taxon>
        <taxon>Ascomycota</taxon>
        <taxon>Pezizomycotina</taxon>
        <taxon>Dothideomycetes</taxon>
        <taxon>Pleosporomycetidae</taxon>
        <taxon>Venturiales</taxon>
        <taxon>Sympoventuriaceae</taxon>
        <taxon>Verruconis</taxon>
    </lineage>
</organism>
<gene>
    <name evidence="2" type="ORF">PV09_08566</name>
</gene>
<dbReference type="PANTHER" id="PTHR12459">
    <property type="entry name" value="TRANSMEMBRANE PROTEIN 135-RELATED"/>
    <property type="match status" value="1"/>
</dbReference>
<evidence type="ECO:0000313" key="2">
    <source>
        <dbReference type="EMBL" id="KIV99760.1"/>
    </source>
</evidence>
<dbReference type="STRING" id="253628.A0A0D1XBZ4"/>
<reference evidence="2 3" key="1">
    <citation type="submission" date="2015-01" db="EMBL/GenBank/DDBJ databases">
        <title>The Genome Sequence of Ochroconis gallopava CBS43764.</title>
        <authorList>
            <consortium name="The Broad Institute Genomics Platform"/>
            <person name="Cuomo C."/>
            <person name="de Hoog S."/>
            <person name="Gorbushina A."/>
            <person name="Stielow B."/>
            <person name="Teixiera M."/>
            <person name="Abouelleil A."/>
            <person name="Chapman S.B."/>
            <person name="Priest M."/>
            <person name="Young S.K."/>
            <person name="Wortman J."/>
            <person name="Nusbaum C."/>
            <person name="Birren B."/>
        </authorList>
    </citation>
    <scope>NUCLEOTIDE SEQUENCE [LARGE SCALE GENOMIC DNA]</scope>
    <source>
        <strain evidence="2 3">CBS 43764</strain>
    </source>
</reference>
<dbReference type="InParanoid" id="A0A0D1XBZ4"/>
<dbReference type="InterPro" id="IPR026749">
    <property type="entry name" value="Tmem135"/>
</dbReference>
<dbReference type="RefSeq" id="XP_016209630.1">
    <property type="nucleotide sequence ID" value="XM_016362488.1"/>
</dbReference>
<protein>
    <recommendedName>
        <fullName evidence="4">Transmembrane protein 135 N-terminal domain-containing protein</fullName>
    </recommendedName>
</protein>
<accession>A0A0D1XBZ4</accession>
<sequence length="533" mass="59957">MDSGSSSTGSTASSNGQPIDAFTRNALRYSLSPREYKLLHKYLISRSPPVVRKRVPQPAKYEKSVKDTNDYNAAAIRASLRVFATGMAGLKLWDFITVKFLSRGPQPPQRSNVPFYKSENVRLSGSLSLILLFHRLLHRFFTRLRASLLTDNAQPFRKRNPRVAAALTSKIAPSVGGAMAGFWLGLYPAAQLRLTIAIYMLSRALEFGYNNLDDLGYLKNKPWWFGSWMIMPVAFGQLLHAFAFDRDCFPAAYGNFILSRSGTYIQSRPADYPKSLPWPDTYEIADNLAEISRLNWPPFISPILFPNKQTLPRTVLAIKPITSSANPAIKNLSCALLHPHDTSCLRTYITFFLKTFPDVTKFFTVIFGLFSLLQYKSFMADPASAFNRLAKSILRMSMFVTGAIGTSWGSICFFQNYFPRKFLPTQRWFLGGFLGGLWAFLERGSGRSNFLYSARLSMDSLWKVGVKRGWWKGIKNGDVLVFVFSLAMIQSIYETNPKAVSGGVVRKSLGMLRGEGWVDRAVITDEGSEKEPK</sequence>
<evidence type="ECO:0000256" key="1">
    <source>
        <dbReference type="SAM" id="Phobius"/>
    </source>
</evidence>
<keyword evidence="1" id="KW-0472">Membrane</keyword>
<dbReference type="EMBL" id="KN847571">
    <property type="protein sequence ID" value="KIV99760.1"/>
    <property type="molecule type" value="Genomic_DNA"/>
</dbReference>
<keyword evidence="3" id="KW-1185">Reference proteome</keyword>
<dbReference type="Proteomes" id="UP000053259">
    <property type="component" value="Unassembled WGS sequence"/>
</dbReference>
<dbReference type="VEuPathDB" id="FungiDB:PV09_08566"/>
<dbReference type="PANTHER" id="PTHR12459:SF19">
    <property type="entry name" value="TRANSMEMBRANE PROTEIN 135 N-TERMINAL DOMAIN-CONTAINING PROTEIN"/>
    <property type="match status" value="1"/>
</dbReference>
<proteinExistence type="predicted"/>
<evidence type="ECO:0000313" key="3">
    <source>
        <dbReference type="Proteomes" id="UP000053259"/>
    </source>
</evidence>
<dbReference type="GeneID" id="27316539"/>
<dbReference type="AlphaFoldDB" id="A0A0D1XBZ4"/>
<keyword evidence="1" id="KW-1133">Transmembrane helix</keyword>
<feature type="transmembrane region" description="Helical" evidence="1">
    <location>
        <begin position="396"/>
        <end position="418"/>
    </location>
</feature>
<dbReference type="HOGENOM" id="CLU_038406_0_0_1"/>
<feature type="transmembrane region" description="Helical" evidence="1">
    <location>
        <begin position="359"/>
        <end position="375"/>
    </location>
</feature>
<name>A0A0D1XBZ4_9PEZI</name>